<evidence type="ECO:0000259" key="1">
    <source>
        <dbReference type="SMART" id="SM00849"/>
    </source>
</evidence>
<dbReference type="AlphaFoldDB" id="A0A0S6W561"/>
<organism evidence="2">
    <name type="scientific">Candidatus Moduliflexus flocculans</name>
    <dbReference type="NCBI Taxonomy" id="1499966"/>
    <lineage>
        <taxon>Bacteria</taxon>
        <taxon>Candidatus Moduliflexota</taxon>
        <taxon>Candidatus Moduliflexia</taxon>
        <taxon>Candidatus Moduliflexales</taxon>
        <taxon>Candidatus Moduliflexaceae</taxon>
    </lineage>
</organism>
<dbReference type="PANTHER" id="PTHR42951:SF4">
    <property type="entry name" value="ACYL-COENZYME A THIOESTERASE MBLAC2"/>
    <property type="match status" value="1"/>
</dbReference>
<name>A0A0S6W561_9BACT</name>
<evidence type="ECO:0000313" key="2">
    <source>
        <dbReference type="EMBL" id="GAK53663.1"/>
    </source>
</evidence>
<dbReference type="SMART" id="SM00849">
    <property type="entry name" value="Lactamase_B"/>
    <property type="match status" value="1"/>
</dbReference>
<dbReference type="InterPro" id="IPR001279">
    <property type="entry name" value="Metallo-B-lactamas"/>
</dbReference>
<dbReference type="PANTHER" id="PTHR42951">
    <property type="entry name" value="METALLO-BETA-LACTAMASE DOMAIN-CONTAINING"/>
    <property type="match status" value="1"/>
</dbReference>
<dbReference type="InterPro" id="IPR036866">
    <property type="entry name" value="RibonucZ/Hydroxyglut_hydro"/>
</dbReference>
<dbReference type="Pfam" id="PF00753">
    <property type="entry name" value="Lactamase_B"/>
    <property type="match status" value="1"/>
</dbReference>
<dbReference type="STRING" id="1499966.U14_04930"/>
<evidence type="ECO:0000313" key="3">
    <source>
        <dbReference type="Proteomes" id="UP000030700"/>
    </source>
</evidence>
<reference evidence="2" key="1">
    <citation type="journal article" date="2015" name="PeerJ">
        <title>First genomic representation of candidate bacterial phylum KSB3 points to enhanced environmental sensing as a trigger of wastewater bulking.</title>
        <authorList>
            <person name="Sekiguchi Y."/>
            <person name="Ohashi A."/>
            <person name="Parks D.H."/>
            <person name="Yamauchi T."/>
            <person name="Tyson G.W."/>
            <person name="Hugenholtz P."/>
        </authorList>
    </citation>
    <scope>NUCLEOTIDE SEQUENCE [LARGE SCALE GENOMIC DNA]</scope>
</reference>
<proteinExistence type="predicted"/>
<dbReference type="SUPFAM" id="SSF56281">
    <property type="entry name" value="Metallo-hydrolase/oxidoreductase"/>
    <property type="match status" value="1"/>
</dbReference>
<dbReference type="CDD" id="cd16282">
    <property type="entry name" value="metallo-hydrolase-like_MBL-fold"/>
    <property type="match status" value="1"/>
</dbReference>
<protein>
    <submittedName>
        <fullName evidence="2">Carbapenem-hydrolyzing beta-lactamase blaB-5</fullName>
    </submittedName>
</protein>
<feature type="domain" description="Metallo-beta-lactamase" evidence="1">
    <location>
        <begin position="17"/>
        <end position="195"/>
    </location>
</feature>
<sequence>MKQITNDVAMIPGIGGSGNIGVFSGKDGIFLIDTGKEPQHVELIKAAIATINTQPIRFILNTHWHSDHVNGNELFAKDGAIILAHQQVRERVSTVQDQTPPLPQTAWPVITFEKNLVFHLNGDDVEIFHPGNAHTDGDAIVYFRKANVLHIGDIYFNGLYPWIDVPSNGSIDGMIDAVTQVLPMLDEKTVVIPGHGALSDKRGLEEYVAMLTGIRDAIRPLVDAGKTLAEIQAAKPTQAFDEKWGKIWLTPDQFTELVYSGMVKQQQGQ</sequence>
<keyword evidence="3" id="KW-1185">Reference proteome</keyword>
<dbReference type="Gene3D" id="3.60.15.10">
    <property type="entry name" value="Ribonuclease Z/Hydroxyacylglutathione hydrolase-like"/>
    <property type="match status" value="1"/>
</dbReference>
<dbReference type="EMBL" id="DF820459">
    <property type="protein sequence ID" value="GAK53663.1"/>
    <property type="molecule type" value="Genomic_DNA"/>
</dbReference>
<dbReference type="Proteomes" id="UP000030700">
    <property type="component" value="Unassembled WGS sequence"/>
</dbReference>
<accession>A0A0S6W561</accession>
<dbReference type="InterPro" id="IPR050855">
    <property type="entry name" value="NDM-1-like"/>
</dbReference>
<dbReference type="HOGENOM" id="CLU_056342_3_0_0"/>
<gene>
    <name evidence="2" type="ORF">U14_04930</name>
</gene>